<dbReference type="Gene3D" id="3.30.70.20">
    <property type="match status" value="2"/>
</dbReference>
<feature type="domain" description="4Fe-4S ferredoxin-type" evidence="11">
    <location>
        <begin position="171"/>
        <end position="207"/>
    </location>
</feature>
<proteinExistence type="inferred from homology"/>
<dbReference type="EMBL" id="UOGH01000224">
    <property type="protein sequence ID" value="VAX31943.1"/>
    <property type="molecule type" value="Genomic_DNA"/>
</dbReference>
<dbReference type="Pfam" id="PF12838">
    <property type="entry name" value="Fer4_7"/>
    <property type="match status" value="1"/>
</dbReference>
<evidence type="ECO:0000256" key="4">
    <source>
        <dbReference type="ARBA" id="ARBA00022737"/>
    </source>
</evidence>
<protein>
    <submittedName>
        <fullName evidence="13">Electron transport complex protein RnfB</fullName>
    </submittedName>
</protein>
<keyword evidence="10" id="KW-1133">Transmembrane helix</keyword>
<dbReference type="InterPro" id="IPR050395">
    <property type="entry name" value="4Fe4S_Ferredoxin_RnfB"/>
</dbReference>
<keyword evidence="8" id="KW-0411">Iron-sulfur</keyword>
<evidence type="ECO:0000256" key="2">
    <source>
        <dbReference type="ARBA" id="ARBA00022485"/>
    </source>
</evidence>
<sequence>MMDFQSISEIINTIRGLDLTNIINLIPLPHAGVGGGIEAKEHVDIVSTLKFTFVFVLGVGATFGMGLAFAAKKFAVKKDPRVEQVREVLASAHCGACGYAGCEQYAEAVVSNPDVPPNLCTPGGAKCAELVAMITGKKAEATEPIFSRIMCQGDWHKSAKRFKYEGVEDCRAVILAGGGDKSCVYGCLGYATCVRACPFDAIHMNEDHLPVVDITKCTGCRKCEAACPKKVIEILPAGKAVVVACHSRDRGAETRKNCQVGCIACGVCVKVCPFDAAKVEDSLSRIDLDKCRVC</sequence>
<keyword evidence="3" id="KW-0479">Metal-binding</keyword>
<dbReference type="GO" id="GO:0009055">
    <property type="term" value="F:electron transfer activity"/>
    <property type="evidence" value="ECO:0007669"/>
    <property type="project" value="InterPro"/>
</dbReference>
<evidence type="ECO:0000256" key="8">
    <source>
        <dbReference type="ARBA" id="ARBA00023014"/>
    </source>
</evidence>
<dbReference type="InterPro" id="IPR010207">
    <property type="entry name" value="Elect_transpt_cplx_RnfB/RsxB"/>
</dbReference>
<keyword evidence="7" id="KW-0408">Iron</keyword>
<keyword evidence="9 10" id="KW-0472">Membrane</keyword>
<keyword evidence="2" id="KW-0004">4Fe-4S</keyword>
<feature type="domain" description="4Fe-4S" evidence="12">
    <location>
        <begin position="77"/>
        <end position="137"/>
    </location>
</feature>
<keyword evidence="4" id="KW-0677">Repeat</keyword>
<evidence type="ECO:0000256" key="10">
    <source>
        <dbReference type="SAM" id="Phobius"/>
    </source>
</evidence>
<dbReference type="SUPFAM" id="SSF54862">
    <property type="entry name" value="4Fe-4S ferredoxins"/>
    <property type="match status" value="2"/>
</dbReference>
<evidence type="ECO:0000256" key="1">
    <source>
        <dbReference type="ARBA" id="ARBA00022448"/>
    </source>
</evidence>
<name>A0A3B1D568_9ZZZZ</name>
<dbReference type="InterPro" id="IPR007202">
    <property type="entry name" value="4Fe-4S_dom"/>
</dbReference>
<feature type="non-terminal residue" evidence="13">
    <location>
        <position position="294"/>
    </location>
</feature>
<feature type="transmembrane region" description="Helical" evidence="10">
    <location>
        <begin position="51"/>
        <end position="71"/>
    </location>
</feature>
<organism evidence="13">
    <name type="scientific">hydrothermal vent metagenome</name>
    <dbReference type="NCBI Taxonomy" id="652676"/>
    <lineage>
        <taxon>unclassified sequences</taxon>
        <taxon>metagenomes</taxon>
        <taxon>ecological metagenomes</taxon>
    </lineage>
</organism>
<feature type="domain" description="4Fe-4S ferredoxin-type" evidence="11">
    <location>
        <begin position="252"/>
        <end position="282"/>
    </location>
</feature>
<evidence type="ECO:0000313" key="13">
    <source>
        <dbReference type="EMBL" id="VAX31943.1"/>
    </source>
</evidence>
<evidence type="ECO:0000259" key="12">
    <source>
        <dbReference type="PROSITE" id="PS51656"/>
    </source>
</evidence>
<dbReference type="InterPro" id="IPR017896">
    <property type="entry name" value="4Fe4S_Fe-S-bd"/>
</dbReference>
<dbReference type="Gene3D" id="1.10.15.40">
    <property type="entry name" value="Electron transport complex subunit B, putative Fe-S cluster"/>
    <property type="match status" value="1"/>
</dbReference>
<evidence type="ECO:0000256" key="6">
    <source>
        <dbReference type="ARBA" id="ARBA00022982"/>
    </source>
</evidence>
<keyword evidence="6" id="KW-0249">Electron transport</keyword>
<accession>A0A3B1D568</accession>
<dbReference type="NCBIfam" id="NF005503">
    <property type="entry name" value="PRK07118.1-2"/>
    <property type="match status" value="1"/>
</dbReference>
<dbReference type="InterPro" id="IPR017900">
    <property type="entry name" value="4Fe4S_Fe_S_CS"/>
</dbReference>
<gene>
    <name evidence="13" type="ORF">MNBD_NITROSPIRAE02-735</name>
</gene>
<reference evidence="13" key="1">
    <citation type="submission" date="2018-06" db="EMBL/GenBank/DDBJ databases">
        <authorList>
            <person name="Zhirakovskaya E."/>
        </authorList>
    </citation>
    <scope>NUCLEOTIDE SEQUENCE</scope>
</reference>
<dbReference type="PROSITE" id="PS00198">
    <property type="entry name" value="4FE4S_FER_1"/>
    <property type="match status" value="2"/>
</dbReference>
<evidence type="ECO:0000256" key="3">
    <source>
        <dbReference type="ARBA" id="ARBA00022723"/>
    </source>
</evidence>
<dbReference type="PANTHER" id="PTHR43560:SF1">
    <property type="entry name" value="ION-TRANSLOCATING OXIDOREDUCTASE COMPLEX SUBUNIT B"/>
    <property type="match status" value="1"/>
</dbReference>
<dbReference type="PROSITE" id="PS51379">
    <property type="entry name" value="4FE4S_FER_2"/>
    <property type="match status" value="3"/>
</dbReference>
<keyword evidence="1" id="KW-0813">Transport</keyword>
<dbReference type="NCBIfam" id="TIGR01944">
    <property type="entry name" value="rnfB"/>
    <property type="match status" value="1"/>
</dbReference>
<evidence type="ECO:0000256" key="9">
    <source>
        <dbReference type="ARBA" id="ARBA00023136"/>
    </source>
</evidence>
<dbReference type="PROSITE" id="PS51656">
    <property type="entry name" value="4FE4S"/>
    <property type="match status" value="1"/>
</dbReference>
<dbReference type="CDD" id="cd10549">
    <property type="entry name" value="MtMvhB_like"/>
    <property type="match status" value="1"/>
</dbReference>
<evidence type="ECO:0000256" key="5">
    <source>
        <dbReference type="ARBA" id="ARBA00022967"/>
    </source>
</evidence>
<dbReference type="PANTHER" id="PTHR43560">
    <property type="entry name" value="ION-TRANSLOCATING OXIDOREDUCTASE COMPLEX SUBUNIT B"/>
    <property type="match status" value="1"/>
</dbReference>
<keyword evidence="5" id="KW-1278">Translocase</keyword>
<dbReference type="GO" id="GO:0051539">
    <property type="term" value="F:4 iron, 4 sulfur cluster binding"/>
    <property type="evidence" value="ECO:0007669"/>
    <property type="project" value="UniProtKB-KW"/>
</dbReference>
<evidence type="ECO:0000256" key="7">
    <source>
        <dbReference type="ARBA" id="ARBA00023004"/>
    </source>
</evidence>
<dbReference type="Pfam" id="PF04060">
    <property type="entry name" value="FeS"/>
    <property type="match status" value="1"/>
</dbReference>
<evidence type="ECO:0000259" key="11">
    <source>
        <dbReference type="PROSITE" id="PS51379"/>
    </source>
</evidence>
<dbReference type="HAMAP" id="MF_00463">
    <property type="entry name" value="RsxB_RnfB"/>
    <property type="match status" value="1"/>
</dbReference>
<keyword evidence="10" id="KW-0812">Transmembrane</keyword>
<dbReference type="AlphaFoldDB" id="A0A3B1D568"/>
<dbReference type="GO" id="GO:0046872">
    <property type="term" value="F:metal ion binding"/>
    <property type="evidence" value="ECO:0007669"/>
    <property type="project" value="UniProtKB-KW"/>
</dbReference>
<feature type="domain" description="4Fe-4S ferredoxin-type" evidence="11">
    <location>
        <begin position="208"/>
        <end position="237"/>
    </location>
</feature>